<accession>A0A5J5C0Q3</accession>
<dbReference type="InterPro" id="IPR044974">
    <property type="entry name" value="Disease_R_plants"/>
</dbReference>
<proteinExistence type="inferred from homology"/>
<keyword evidence="10" id="KW-1185">Reference proteome</keyword>
<dbReference type="InterPro" id="IPR058922">
    <property type="entry name" value="WHD_DRP"/>
</dbReference>
<dbReference type="InterPro" id="IPR036388">
    <property type="entry name" value="WH-like_DNA-bd_sf"/>
</dbReference>
<dbReference type="GO" id="GO:0005524">
    <property type="term" value="F:ATP binding"/>
    <property type="evidence" value="ECO:0007669"/>
    <property type="project" value="UniProtKB-KW"/>
</dbReference>
<feature type="domain" description="Disease resistance R13L4/SHOC-2-like LRR" evidence="8">
    <location>
        <begin position="261"/>
        <end position="585"/>
    </location>
</feature>
<dbReference type="Proteomes" id="UP000325577">
    <property type="component" value="Linkage Group LG0"/>
</dbReference>
<reference evidence="9 10" key="1">
    <citation type="submission" date="2019-09" db="EMBL/GenBank/DDBJ databases">
        <title>A chromosome-level genome assembly of the Chinese tupelo Nyssa sinensis.</title>
        <authorList>
            <person name="Yang X."/>
            <person name="Kang M."/>
            <person name="Yang Y."/>
            <person name="Xiong H."/>
            <person name="Wang M."/>
            <person name="Zhang Z."/>
            <person name="Wang Z."/>
            <person name="Wu H."/>
            <person name="Ma T."/>
            <person name="Liu J."/>
            <person name="Xi Z."/>
        </authorList>
    </citation>
    <scope>NUCLEOTIDE SEQUENCE [LARGE SCALE GENOMIC DNA]</scope>
    <source>
        <strain evidence="9">J267</strain>
        <tissue evidence="9">Leaf</tissue>
    </source>
</reference>
<keyword evidence="5" id="KW-0611">Plant defense</keyword>
<dbReference type="Pfam" id="PF23598">
    <property type="entry name" value="LRR_14"/>
    <property type="match status" value="1"/>
</dbReference>
<evidence type="ECO:0000256" key="4">
    <source>
        <dbReference type="ARBA" id="ARBA00022741"/>
    </source>
</evidence>
<dbReference type="AlphaFoldDB" id="A0A5J5C0Q3"/>
<keyword evidence="6" id="KW-0067">ATP-binding</keyword>
<keyword evidence="3" id="KW-0677">Repeat</keyword>
<feature type="domain" description="Disease resistance protein winged helix" evidence="7">
    <location>
        <begin position="121"/>
        <end position="196"/>
    </location>
</feature>
<dbReference type="SUPFAM" id="SSF52540">
    <property type="entry name" value="P-loop containing nucleoside triphosphate hydrolases"/>
    <property type="match status" value="1"/>
</dbReference>
<dbReference type="InterPro" id="IPR027417">
    <property type="entry name" value="P-loop_NTPase"/>
</dbReference>
<dbReference type="EMBL" id="CM018031">
    <property type="protein sequence ID" value="KAA8548838.1"/>
    <property type="molecule type" value="Genomic_DNA"/>
</dbReference>
<evidence type="ECO:0000313" key="9">
    <source>
        <dbReference type="EMBL" id="KAA8548838.1"/>
    </source>
</evidence>
<dbReference type="OrthoDB" id="646178at2759"/>
<evidence type="ECO:0000256" key="5">
    <source>
        <dbReference type="ARBA" id="ARBA00022821"/>
    </source>
</evidence>
<gene>
    <name evidence="9" type="ORF">F0562_000522</name>
</gene>
<evidence type="ECO:0000256" key="2">
    <source>
        <dbReference type="ARBA" id="ARBA00022614"/>
    </source>
</evidence>
<protein>
    <submittedName>
        <fullName evidence="9">Uncharacterized protein</fullName>
    </submittedName>
</protein>
<dbReference type="PANTHER" id="PTHR23155">
    <property type="entry name" value="DISEASE RESISTANCE PROTEIN RP"/>
    <property type="match status" value="1"/>
</dbReference>
<evidence type="ECO:0000256" key="1">
    <source>
        <dbReference type="ARBA" id="ARBA00008894"/>
    </source>
</evidence>
<name>A0A5J5C0Q3_9ASTE</name>
<dbReference type="InterPro" id="IPR032675">
    <property type="entry name" value="LRR_dom_sf"/>
</dbReference>
<evidence type="ECO:0000259" key="8">
    <source>
        <dbReference type="Pfam" id="PF23598"/>
    </source>
</evidence>
<dbReference type="SUPFAM" id="SSF52058">
    <property type="entry name" value="L domain-like"/>
    <property type="match status" value="1"/>
</dbReference>
<organism evidence="9 10">
    <name type="scientific">Nyssa sinensis</name>
    <dbReference type="NCBI Taxonomy" id="561372"/>
    <lineage>
        <taxon>Eukaryota</taxon>
        <taxon>Viridiplantae</taxon>
        <taxon>Streptophyta</taxon>
        <taxon>Embryophyta</taxon>
        <taxon>Tracheophyta</taxon>
        <taxon>Spermatophyta</taxon>
        <taxon>Magnoliopsida</taxon>
        <taxon>eudicotyledons</taxon>
        <taxon>Gunneridae</taxon>
        <taxon>Pentapetalae</taxon>
        <taxon>asterids</taxon>
        <taxon>Cornales</taxon>
        <taxon>Nyssaceae</taxon>
        <taxon>Nyssa</taxon>
    </lineage>
</organism>
<dbReference type="Gene3D" id="1.10.8.430">
    <property type="entry name" value="Helical domain of apoptotic protease-activating factors"/>
    <property type="match status" value="1"/>
</dbReference>
<dbReference type="FunFam" id="1.10.10.10:FF:000322">
    <property type="entry name" value="Probable disease resistance protein At1g63360"/>
    <property type="match status" value="1"/>
</dbReference>
<dbReference type="Gene3D" id="1.10.10.10">
    <property type="entry name" value="Winged helix-like DNA-binding domain superfamily/Winged helix DNA-binding domain"/>
    <property type="match status" value="1"/>
</dbReference>
<evidence type="ECO:0000259" key="7">
    <source>
        <dbReference type="Pfam" id="PF23559"/>
    </source>
</evidence>
<dbReference type="GO" id="GO:0098542">
    <property type="term" value="P:defense response to other organism"/>
    <property type="evidence" value="ECO:0007669"/>
    <property type="project" value="TreeGrafter"/>
</dbReference>
<keyword evidence="2" id="KW-0433">Leucine-rich repeat</keyword>
<comment type="similarity">
    <text evidence="1">Belongs to the disease resistance NB-LRR family.</text>
</comment>
<evidence type="ECO:0000256" key="6">
    <source>
        <dbReference type="ARBA" id="ARBA00022840"/>
    </source>
</evidence>
<keyword evidence="4" id="KW-0547">Nucleotide-binding</keyword>
<evidence type="ECO:0000313" key="10">
    <source>
        <dbReference type="Proteomes" id="UP000325577"/>
    </source>
</evidence>
<dbReference type="PANTHER" id="PTHR23155:SF1185">
    <property type="entry name" value="DISEASE RESISTANCE RPP8-LIKE PROTEIN 3-RELATED"/>
    <property type="match status" value="1"/>
</dbReference>
<sequence>MATNTTSELEKRRFENVERKVKAIWDQVCKDVFIDVCVEEKRIDPRFEELGRKIVQLCGGLPLAVVLLGGILASKYTLIEWKMVSKSFNLDQSRRVSEVLALSYHDLPFKLKQCFLYLANFPNDEEINVKKLYHLWVAEGIVSTSKGRADEETMMDVAERYLSELAQRCMVQVRVKNSSMTGRFKSCRLHNLTRELCLSKAEEENFLKVMDFRRGNVDPVLDLGFSALRKVFSSSWKVRRLAIYSDEVGTTLPFGPEKVEKVRSLLFFYGKSLSWLEPTIINFKDFKFLRVLSVEGICQKIELPKAIGKLILLRYLSLRYSDFMKLPSSMGNLGWLQTLDLRVNNMRLKIPDVLWKMEQLRHLYLPVLYVDTKYDMLRLDGLSNLETLINFNSSYCDVEVLLKLTNLRKLQATLFKKQLKNLVRVITQKNLLRCVSVELSPCSFSSEEELTLLNKVLGYHHLYKLYICGRIKKLPEDSHFSPSLTKLVLSDSVLVEDPMPTLEKLPRLTRLAFRREAFVGNEMVCSATGFPQLESLELHNLPCLELWRVDKGAFSSLVHLCIHGCYNLKMVPDGLEFIATLQELEIWSMPLSFTSRLRVVDGEGEDFNKVRHVPNIRIL</sequence>
<dbReference type="Pfam" id="PF23559">
    <property type="entry name" value="WHD_DRP"/>
    <property type="match status" value="1"/>
</dbReference>
<dbReference type="GO" id="GO:0043531">
    <property type="term" value="F:ADP binding"/>
    <property type="evidence" value="ECO:0007669"/>
    <property type="project" value="InterPro"/>
</dbReference>
<dbReference type="InterPro" id="IPR042197">
    <property type="entry name" value="Apaf_helical"/>
</dbReference>
<dbReference type="InterPro" id="IPR055414">
    <property type="entry name" value="LRR_R13L4/SHOC2-like"/>
</dbReference>
<dbReference type="Gene3D" id="3.80.10.10">
    <property type="entry name" value="Ribonuclease Inhibitor"/>
    <property type="match status" value="1"/>
</dbReference>
<evidence type="ECO:0000256" key="3">
    <source>
        <dbReference type="ARBA" id="ARBA00022737"/>
    </source>
</evidence>